<dbReference type="GO" id="GO:0009103">
    <property type="term" value="P:lipopolysaccharide biosynthetic process"/>
    <property type="evidence" value="ECO:0007669"/>
    <property type="project" value="UniProtKB-ARBA"/>
</dbReference>
<dbReference type="Proteomes" id="UP000183995">
    <property type="component" value="Unassembled WGS sequence"/>
</dbReference>
<evidence type="ECO:0000256" key="1">
    <source>
        <dbReference type="ARBA" id="ARBA00004651"/>
    </source>
</evidence>
<evidence type="ECO:0000259" key="10">
    <source>
        <dbReference type="Pfam" id="PF24878"/>
    </source>
</evidence>
<feature type="transmembrane region" description="Helical" evidence="8">
    <location>
        <begin position="449"/>
        <end position="470"/>
    </location>
</feature>
<dbReference type="Pfam" id="PF13231">
    <property type="entry name" value="PMT_2"/>
    <property type="match status" value="1"/>
</dbReference>
<feature type="transmembrane region" description="Helical" evidence="8">
    <location>
        <begin position="355"/>
        <end position="377"/>
    </location>
</feature>
<dbReference type="STRING" id="1123282.SAMN02745823_02461"/>
<organism evidence="11 12">
    <name type="scientific">Sporobacter termitidis DSM 10068</name>
    <dbReference type="NCBI Taxonomy" id="1123282"/>
    <lineage>
        <taxon>Bacteria</taxon>
        <taxon>Bacillati</taxon>
        <taxon>Bacillota</taxon>
        <taxon>Clostridia</taxon>
        <taxon>Eubacteriales</taxon>
        <taxon>Oscillospiraceae</taxon>
        <taxon>Sporobacter</taxon>
    </lineage>
</organism>
<keyword evidence="2" id="KW-1003">Cell membrane</keyword>
<feature type="transmembrane region" description="Helical" evidence="8">
    <location>
        <begin position="186"/>
        <end position="204"/>
    </location>
</feature>
<dbReference type="Pfam" id="PF24878">
    <property type="entry name" value="YkcB_C"/>
    <property type="match status" value="1"/>
</dbReference>
<evidence type="ECO:0000256" key="5">
    <source>
        <dbReference type="ARBA" id="ARBA00022692"/>
    </source>
</evidence>
<comment type="subcellular location">
    <subcellularLocation>
        <location evidence="1">Cell membrane</location>
        <topology evidence="1">Multi-pass membrane protein</topology>
    </subcellularLocation>
</comment>
<feature type="transmembrane region" description="Helical" evidence="8">
    <location>
        <begin position="70"/>
        <end position="85"/>
    </location>
</feature>
<dbReference type="InterPro" id="IPR038731">
    <property type="entry name" value="RgtA/B/C-like"/>
</dbReference>
<dbReference type="PANTHER" id="PTHR33908">
    <property type="entry name" value="MANNOSYLTRANSFERASE YKCB-RELATED"/>
    <property type="match status" value="1"/>
</dbReference>
<evidence type="ECO:0000256" key="3">
    <source>
        <dbReference type="ARBA" id="ARBA00022676"/>
    </source>
</evidence>
<dbReference type="PANTHER" id="PTHR33908:SF3">
    <property type="entry name" value="UNDECAPRENYL PHOSPHATE-ALPHA-4-AMINO-4-DEOXY-L-ARABINOSE ARABINOSYL TRANSFERASE"/>
    <property type="match status" value="1"/>
</dbReference>
<feature type="transmembrane region" description="Helical" evidence="8">
    <location>
        <begin position="163"/>
        <end position="180"/>
    </location>
</feature>
<feature type="domain" description="Glycosyltransferase RgtA/B/C/D-like" evidence="9">
    <location>
        <begin position="67"/>
        <end position="225"/>
    </location>
</feature>
<feature type="transmembrane region" description="Helical" evidence="8">
    <location>
        <begin position="140"/>
        <end position="156"/>
    </location>
</feature>
<feature type="domain" description="Putative mannosyltransferase YkcA/B-like C-terminal" evidence="10">
    <location>
        <begin position="524"/>
        <end position="604"/>
    </location>
</feature>
<keyword evidence="6 8" id="KW-1133">Transmembrane helix</keyword>
<feature type="transmembrane region" description="Helical" evidence="8">
    <location>
        <begin position="330"/>
        <end position="349"/>
    </location>
</feature>
<evidence type="ECO:0000313" key="11">
    <source>
        <dbReference type="EMBL" id="SHI10591.1"/>
    </source>
</evidence>
<evidence type="ECO:0000256" key="2">
    <source>
        <dbReference type="ARBA" id="ARBA00022475"/>
    </source>
</evidence>
<evidence type="ECO:0000256" key="4">
    <source>
        <dbReference type="ARBA" id="ARBA00022679"/>
    </source>
</evidence>
<evidence type="ECO:0000256" key="8">
    <source>
        <dbReference type="SAM" id="Phobius"/>
    </source>
</evidence>
<dbReference type="GO" id="GO:0010041">
    <property type="term" value="P:response to iron(III) ion"/>
    <property type="evidence" value="ECO:0007669"/>
    <property type="project" value="TreeGrafter"/>
</dbReference>
<keyword evidence="5 8" id="KW-0812">Transmembrane</keyword>
<keyword evidence="4 11" id="KW-0808">Transferase</keyword>
<evidence type="ECO:0000259" key="9">
    <source>
        <dbReference type="Pfam" id="PF13231"/>
    </source>
</evidence>
<dbReference type="InterPro" id="IPR050297">
    <property type="entry name" value="LipidA_mod_glycosyltrf_83"/>
</dbReference>
<keyword evidence="12" id="KW-1185">Reference proteome</keyword>
<evidence type="ECO:0000313" key="12">
    <source>
        <dbReference type="Proteomes" id="UP000183995"/>
    </source>
</evidence>
<feature type="transmembrane region" description="Helical" evidence="8">
    <location>
        <begin position="389"/>
        <end position="408"/>
    </location>
</feature>
<evidence type="ECO:0000256" key="7">
    <source>
        <dbReference type="ARBA" id="ARBA00023136"/>
    </source>
</evidence>
<accession>A0A1M5YEW1</accession>
<gene>
    <name evidence="11" type="ORF">SAMN02745823_02461</name>
</gene>
<reference evidence="11 12" key="1">
    <citation type="submission" date="2016-11" db="EMBL/GenBank/DDBJ databases">
        <authorList>
            <person name="Jaros S."/>
            <person name="Januszkiewicz K."/>
            <person name="Wedrychowicz H."/>
        </authorList>
    </citation>
    <scope>NUCLEOTIDE SEQUENCE [LARGE SCALE GENOMIC DNA]</scope>
    <source>
        <strain evidence="11 12">DSM 10068</strain>
    </source>
</reference>
<sequence length="633" mass="68846">MPVQLKAHRGKLLLLLILLLTAYLTLYKVWTEGLGNAYYTAAVKSMLTSWHNFFFVSFDKGGYISVDKPPLGLWLQCLFALIFGVHGWSVILPEALCAIGSVAVLYCIVKRSWGETCALLASFFMALTPIFIAVSRTNNLDAPLVLVCLLALWALLKAAERGSPGLLVLSMALIGLGFNIKMLQAYMFLPAIYLVYFFTAEIKYSRRVAHLLIATAALLAVSLSWCVAVDLTPAAGRPFVGSSSTNSTLELAIGYNGILRALPVSRETMAGISGAISQVPNEGGPAGLLRFFNREMAGQASWCLPLSAFGLLALFMKVFQKDKTERKRSLPQLLLWGGIFVPMYVYFSISGHIHRYYLIMLVPCLAALCAIAVTELARRFKRAAAGKNSWQNILLPLAFAITAAVQVYMLKTYAIRFSKVLVPVILATAGAAVLLLVTVKLLKKDNRILVGAGLALGVLGILAAPAYWAYTPIQYGTNVIAPFAGPPAISKPAEDPQNDISAYSWGRKWFEGADLSGELISKELATYVKTHDNGARYLIAVPNIMFAAPLVLDDMSVMALGGFIGTDKSISLESFGKLAESGGLQYYLVMPAESGDITRWVMAHGRKVDPASYSKTPKMEFLALYDLSGVRTK</sequence>
<feature type="transmembrane region" description="Helical" evidence="8">
    <location>
        <begin position="211"/>
        <end position="231"/>
    </location>
</feature>
<feature type="transmembrane region" description="Helical" evidence="8">
    <location>
        <begin position="116"/>
        <end position="134"/>
    </location>
</feature>
<name>A0A1M5YEW1_9FIRM</name>
<feature type="transmembrane region" description="Helical" evidence="8">
    <location>
        <begin position="299"/>
        <end position="318"/>
    </location>
</feature>
<dbReference type="OrthoDB" id="9810398at2"/>
<proteinExistence type="predicted"/>
<dbReference type="RefSeq" id="WP_073079418.1">
    <property type="nucleotide sequence ID" value="NZ_FQXV01000008.1"/>
</dbReference>
<feature type="transmembrane region" description="Helical" evidence="8">
    <location>
        <begin position="420"/>
        <end position="442"/>
    </location>
</feature>
<dbReference type="EMBL" id="FQXV01000008">
    <property type="protein sequence ID" value="SHI10591.1"/>
    <property type="molecule type" value="Genomic_DNA"/>
</dbReference>
<dbReference type="GO" id="GO:0005886">
    <property type="term" value="C:plasma membrane"/>
    <property type="evidence" value="ECO:0007669"/>
    <property type="project" value="UniProtKB-SubCell"/>
</dbReference>
<keyword evidence="7 8" id="KW-0472">Membrane</keyword>
<protein>
    <submittedName>
        <fullName evidence="11">4-amino-4-deoxy-L-arabinose transferase</fullName>
    </submittedName>
</protein>
<feature type="transmembrane region" description="Helical" evidence="8">
    <location>
        <begin position="12"/>
        <end position="30"/>
    </location>
</feature>
<keyword evidence="3" id="KW-0328">Glycosyltransferase</keyword>
<dbReference type="InterPro" id="IPR056785">
    <property type="entry name" value="YkcA/B-like_C"/>
</dbReference>
<dbReference type="AlphaFoldDB" id="A0A1M5YEW1"/>
<dbReference type="GO" id="GO:0016763">
    <property type="term" value="F:pentosyltransferase activity"/>
    <property type="evidence" value="ECO:0007669"/>
    <property type="project" value="TreeGrafter"/>
</dbReference>
<evidence type="ECO:0000256" key="6">
    <source>
        <dbReference type="ARBA" id="ARBA00022989"/>
    </source>
</evidence>